<evidence type="ECO:0000256" key="9">
    <source>
        <dbReference type="ARBA" id="ARBA00023136"/>
    </source>
</evidence>
<comment type="similarity">
    <text evidence="2">Belongs to the diacylglycerol acyltransferase family.</text>
</comment>
<keyword evidence="9 11" id="KW-0472">Membrane</keyword>
<dbReference type="EMBL" id="VCEB01000013">
    <property type="protein sequence ID" value="KAB0370985.1"/>
    <property type="molecule type" value="Genomic_DNA"/>
</dbReference>
<proteinExistence type="inferred from homology"/>
<evidence type="ECO:0000313" key="12">
    <source>
        <dbReference type="EMBL" id="KAB0370985.1"/>
    </source>
</evidence>
<dbReference type="GO" id="GO:0005789">
    <property type="term" value="C:endoplasmic reticulum membrane"/>
    <property type="evidence" value="ECO:0007669"/>
    <property type="project" value="UniProtKB-SubCell"/>
</dbReference>
<dbReference type="Proteomes" id="UP000326062">
    <property type="component" value="Chromosome 10"/>
</dbReference>
<protein>
    <recommendedName>
        <fullName evidence="14">Acyltransferase</fullName>
    </recommendedName>
</protein>
<accession>A0A5N3XBE2</accession>
<organism evidence="12 13">
    <name type="scientific">Muntiacus reevesi</name>
    <name type="common">Reeves' muntjac</name>
    <name type="synonym">Cervus reevesi</name>
    <dbReference type="NCBI Taxonomy" id="9886"/>
    <lineage>
        <taxon>Eukaryota</taxon>
        <taxon>Metazoa</taxon>
        <taxon>Chordata</taxon>
        <taxon>Craniata</taxon>
        <taxon>Vertebrata</taxon>
        <taxon>Euteleostomi</taxon>
        <taxon>Mammalia</taxon>
        <taxon>Eutheria</taxon>
        <taxon>Laurasiatheria</taxon>
        <taxon>Artiodactyla</taxon>
        <taxon>Ruminantia</taxon>
        <taxon>Pecora</taxon>
        <taxon>Cervidae</taxon>
        <taxon>Muntiacinae</taxon>
        <taxon>Muntiacus</taxon>
    </lineage>
</organism>
<evidence type="ECO:0000256" key="8">
    <source>
        <dbReference type="ARBA" id="ARBA00023098"/>
    </source>
</evidence>
<keyword evidence="13" id="KW-1185">Reference proteome</keyword>
<dbReference type="GO" id="GO:0003846">
    <property type="term" value="F:2-acylglycerol O-acyltransferase activity"/>
    <property type="evidence" value="ECO:0007669"/>
    <property type="project" value="TreeGrafter"/>
</dbReference>
<evidence type="ECO:0000256" key="5">
    <source>
        <dbReference type="ARBA" id="ARBA00022692"/>
    </source>
</evidence>
<keyword evidence="4" id="KW-0808">Transferase</keyword>
<comment type="caution">
    <text evidence="12">The sequence shown here is derived from an EMBL/GenBank/DDBJ whole genome shotgun (WGS) entry which is preliminary data.</text>
</comment>
<keyword evidence="6" id="KW-0256">Endoplasmic reticulum</keyword>
<dbReference type="InterPro" id="IPR007130">
    <property type="entry name" value="DAGAT"/>
</dbReference>
<dbReference type="Pfam" id="PF03982">
    <property type="entry name" value="DAGAT"/>
    <property type="match status" value="1"/>
</dbReference>
<keyword evidence="7 11" id="KW-1133">Transmembrane helix</keyword>
<keyword evidence="3" id="KW-0444">Lipid biosynthesis</keyword>
<evidence type="ECO:0000313" key="13">
    <source>
        <dbReference type="Proteomes" id="UP000326062"/>
    </source>
</evidence>
<keyword evidence="5 11" id="KW-0812">Transmembrane</keyword>
<dbReference type="AlphaFoldDB" id="A0A5N3XBE2"/>
<keyword evidence="8" id="KW-0443">Lipid metabolism</keyword>
<evidence type="ECO:0000256" key="6">
    <source>
        <dbReference type="ARBA" id="ARBA00022824"/>
    </source>
</evidence>
<dbReference type="GO" id="GO:0004144">
    <property type="term" value="F:diacylglycerol O-acyltransferase activity"/>
    <property type="evidence" value="ECO:0007669"/>
    <property type="project" value="TreeGrafter"/>
</dbReference>
<evidence type="ECO:0000256" key="7">
    <source>
        <dbReference type="ARBA" id="ARBA00022989"/>
    </source>
</evidence>
<dbReference type="GO" id="GO:0019432">
    <property type="term" value="P:triglyceride biosynthetic process"/>
    <property type="evidence" value="ECO:0007669"/>
    <property type="project" value="TreeGrafter"/>
</dbReference>
<dbReference type="GO" id="GO:0006651">
    <property type="term" value="P:diacylglycerol biosynthetic process"/>
    <property type="evidence" value="ECO:0007669"/>
    <property type="project" value="TreeGrafter"/>
</dbReference>
<keyword evidence="10" id="KW-0012">Acyltransferase</keyword>
<evidence type="ECO:0000256" key="1">
    <source>
        <dbReference type="ARBA" id="ARBA00004477"/>
    </source>
</evidence>
<gene>
    <name evidence="12" type="ORF">FD755_017394</name>
</gene>
<evidence type="ECO:0008006" key="14">
    <source>
        <dbReference type="Google" id="ProtNLM"/>
    </source>
</evidence>
<reference evidence="12 13" key="1">
    <citation type="submission" date="2019-06" db="EMBL/GenBank/DDBJ databases">
        <title>Discovery of a novel chromosome fission-fusion reversal in muntjac.</title>
        <authorList>
            <person name="Mudd A.B."/>
            <person name="Bredeson J.V."/>
            <person name="Baum R."/>
            <person name="Hockemeyer D."/>
            <person name="Rokhsar D.S."/>
        </authorList>
    </citation>
    <scope>NUCLEOTIDE SEQUENCE [LARGE SCALE GENOMIC DNA]</scope>
    <source>
        <strain evidence="12">UCam_UCB_Mr</strain>
        <tissue evidence="12">Fibroblast cell line</tissue>
    </source>
</reference>
<dbReference type="CDD" id="cd07987">
    <property type="entry name" value="LPLAT_MGAT-like"/>
    <property type="match status" value="1"/>
</dbReference>
<name>A0A5N3XBE2_MUNRE</name>
<dbReference type="PANTHER" id="PTHR12317">
    <property type="entry name" value="DIACYLGLYCEROL O-ACYLTRANSFERASE"/>
    <property type="match status" value="1"/>
</dbReference>
<feature type="transmembrane region" description="Helical" evidence="11">
    <location>
        <begin position="7"/>
        <end position="34"/>
    </location>
</feature>
<evidence type="ECO:0000256" key="10">
    <source>
        <dbReference type="ARBA" id="ARBA00023315"/>
    </source>
</evidence>
<sequence>METNSNLICCIVFIVLLFTRFWMISILYAIWWYVDRDTPWQRGRQSAFIRHWTIWKYVKDYFPISLVKTAELDPSRNYVAGFHPHGILATGAFTNLCTEGTGFSSVFPGICSHLMMMHWCFWAPVYRDYIMSGGLVSSDKESAAHILSRKEGGNLLSIVVGGVQEALNARPGAFKLVLRNRKGFIRLALTHGYWGEGSGFNWRLARIILWREDCRCKCRSYFGRQCLHSLTMKTVCW</sequence>
<comment type="subcellular location">
    <subcellularLocation>
        <location evidence="1">Endoplasmic reticulum membrane</location>
        <topology evidence="1">Multi-pass membrane protein</topology>
    </subcellularLocation>
</comment>
<dbReference type="PANTHER" id="PTHR12317:SF74">
    <property type="entry name" value="2-ACYLGLYCEROL O-ACYLTRANSFERASE 2"/>
    <property type="match status" value="1"/>
</dbReference>
<evidence type="ECO:0000256" key="3">
    <source>
        <dbReference type="ARBA" id="ARBA00022516"/>
    </source>
</evidence>
<evidence type="ECO:0000256" key="11">
    <source>
        <dbReference type="SAM" id="Phobius"/>
    </source>
</evidence>
<evidence type="ECO:0000256" key="2">
    <source>
        <dbReference type="ARBA" id="ARBA00005420"/>
    </source>
</evidence>
<evidence type="ECO:0000256" key="4">
    <source>
        <dbReference type="ARBA" id="ARBA00022679"/>
    </source>
</evidence>